<evidence type="ECO:0000313" key="3">
    <source>
        <dbReference type="Proteomes" id="UP000016930"/>
    </source>
</evidence>
<feature type="region of interest" description="Disordered" evidence="1">
    <location>
        <begin position="44"/>
        <end position="71"/>
    </location>
</feature>
<dbReference type="AlphaFoldDB" id="M2QWY7"/>
<name>M2QWY7_CERS8</name>
<sequence>MAPQGFFVPTPPAVEGQEGGFSAQSVIFFGFDVEDSVRAASLPEVAEHRKGDEEDAAGQGSSGPRSRTRSRTWEGVIDMSGAINLVHAHTPLSILEAARFRNAIHLSPGVVVPRDLQHDLSVGVKYLYYQPRRKQLIMAAWEDFERRLRWRLFFSFSQWPPKPYDPDYAIEKEPTKKAPPRLPHFMENGLRRGRAYCESVIAKVPEKNR</sequence>
<gene>
    <name evidence="2" type="ORF">CERSUDRAFT_101380</name>
</gene>
<proteinExistence type="predicted"/>
<keyword evidence="3" id="KW-1185">Reference proteome</keyword>
<dbReference type="HOGENOM" id="CLU_1315256_0_0_1"/>
<accession>M2QWY7</accession>
<dbReference type="OrthoDB" id="3039717at2759"/>
<dbReference type="STRING" id="914234.M2QWY7"/>
<organism evidence="2 3">
    <name type="scientific">Ceriporiopsis subvermispora (strain B)</name>
    <name type="common">White-rot fungus</name>
    <name type="synonym">Gelatoporia subvermispora</name>
    <dbReference type="NCBI Taxonomy" id="914234"/>
    <lineage>
        <taxon>Eukaryota</taxon>
        <taxon>Fungi</taxon>
        <taxon>Dikarya</taxon>
        <taxon>Basidiomycota</taxon>
        <taxon>Agaricomycotina</taxon>
        <taxon>Agaricomycetes</taxon>
        <taxon>Polyporales</taxon>
        <taxon>Gelatoporiaceae</taxon>
        <taxon>Gelatoporia</taxon>
    </lineage>
</organism>
<dbReference type="Proteomes" id="UP000016930">
    <property type="component" value="Unassembled WGS sequence"/>
</dbReference>
<evidence type="ECO:0000313" key="2">
    <source>
        <dbReference type="EMBL" id="EMD30437.1"/>
    </source>
</evidence>
<reference evidence="2 3" key="1">
    <citation type="journal article" date="2012" name="Proc. Natl. Acad. Sci. U.S.A.">
        <title>Comparative genomics of Ceriporiopsis subvermispora and Phanerochaete chrysosporium provide insight into selective ligninolysis.</title>
        <authorList>
            <person name="Fernandez-Fueyo E."/>
            <person name="Ruiz-Duenas F.J."/>
            <person name="Ferreira P."/>
            <person name="Floudas D."/>
            <person name="Hibbett D.S."/>
            <person name="Canessa P."/>
            <person name="Larrondo L.F."/>
            <person name="James T.Y."/>
            <person name="Seelenfreund D."/>
            <person name="Lobos S."/>
            <person name="Polanco R."/>
            <person name="Tello M."/>
            <person name="Honda Y."/>
            <person name="Watanabe T."/>
            <person name="Watanabe T."/>
            <person name="Ryu J.S."/>
            <person name="Kubicek C.P."/>
            <person name="Schmoll M."/>
            <person name="Gaskell J."/>
            <person name="Hammel K.E."/>
            <person name="St John F.J."/>
            <person name="Vanden Wymelenberg A."/>
            <person name="Sabat G."/>
            <person name="Splinter BonDurant S."/>
            <person name="Syed K."/>
            <person name="Yadav J.S."/>
            <person name="Doddapaneni H."/>
            <person name="Subramanian V."/>
            <person name="Lavin J.L."/>
            <person name="Oguiza J.A."/>
            <person name="Perez G."/>
            <person name="Pisabarro A.G."/>
            <person name="Ramirez L."/>
            <person name="Santoyo F."/>
            <person name="Master E."/>
            <person name="Coutinho P.M."/>
            <person name="Henrissat B."/>
            <person name="Lombard V."/>
            <person name="Magnuson J.K."/>
            <person name="Kuees U."/>
            <person name="Hori C."/>
            <person name="Igarashi K."/>
            <person name="Samejima M."/>
            <person name="Held B.W."/>
            <person name="Barry K.W."/>
            <person name="LaButti K.M."/>
            <person name="Lapidus A."/>
            <person name="Lindquist E.A."/>
            <person name="Lucas S.M."/>
            <person name="Riley R."/>
            <person name="Salamov A.A."/>
            <person name="Hoffmeister D."/>
            <person name="Schwenk D."/>
            <person name="Hadar Y."/>
            <person name="Yarden O."/>
            <person name="de Vries R.P."/>
            <person name="Wiebenga A."/>
            <person name="Stenlid J."/>
            <person name="Eastwood D."/>
            <person name="Grigoriev I.V."/>
            <person name="Berka R.M."/>
            <person name="Blanchette R.A."/>
            <person name="Kersten P."/>
            <person name="Martinez A.T."/>
            <person name="Vicuna R."/>
            <person name="Cullen D."/>
        </authorList>
    </citation>
    <scope>NUCLEOTIDE SEQUENCE [LARGE SCALE GENOMIC DNA]</scope>
    <source>
        <strain evidence="2 3">B</strain>
    </source>
</reference>
<protein>
    <submittedName>
        <fullName evidence="2">Uncharacterized protein</fullName>
    </submittedName>
</protein>
<evidence type="ECO:0000256" key="1">
    <source>
        <dbReference type="SAM" id="MobiDB-lite"/>
    </source>
</evidence>
<dbReference type="EMBL" id="KB446153">
    <property type="protein sequence ID" value="EMD30437.1"/>
    <property type="molecule type" value="Genomic_DNA"/>
</dbReference>